<organism evidence="2 3">
    <name type="scientific">Asanoa ferruginea</name>
    <dbReference type="NCBI Taxonomy" id="53367"/>
    <lineage>
        <taxon>Bacteria</taxon>
        <taxon>Bacillati</taxon>
        <taxon>Actinomycetota</taxon>
        <taxon>Actinomycetes</taxon>
        <taxon>Micromonosporales</taxon>
        <taxon>Micromonosporaceae</taxon>
        <taxon>Asanoa</taxon>
    </lineage>
</organism>
<dbReference type="EMBL" id="QUMQ01000001">
    <property type="protein sequence ID" value="REF98728.1"/>
    <property type="molecule type" value="Genomic_DNA"/>
</dbReference>
<reference evidence="2 3" key="1">
    <citation type="submission" date="2018-08" db="EMBL/GenBank/DDBJ databases">
        <title>Sequencing the genomes of 1000 actinobacteria strains.</title>
        <authorList>
            <person name="Klenk H.-P."/>
        </authorList>
    </citation>
    <scope>NUCLEOTIDE SEQUENCE [LARGE SCALE GENOMIC DNA]</scope>
    <source>
        <strain evidence="2 3">DSM 44099</strain>
    </source>
</reference>
<proteinExistence type="predicted"/>
<comment type="caution">
    <text evidence="2">The sequence shown here is derived from an EMBL/GenBank/DDBJ whole genome shotgun (WGS) entry which is preliminary data.</text>
</comment>
<evidence type="ECO:0000256" key="1">
    <source>
        <dbReference type="SAM" id="MobiDB-lite"/>
    </source>
</evidence>
<dbReference type="AlphaFoldDB" id="A0A3D9ZMY4"/>
<name>A0A3D9ZMY4_9ACTN</name>
<sequence>MTVADGRQVAVVSPTRMRRVVAGSRVLASQPVTVSVGGRAVPRVPTCRLVMVALAASRSAVVGDRRVVAVAICPPAAALSFPGARRRSAAVGGQVPLAHPVGRRVRTQRAGPGARKRSAVRDARPHRRALAT</sequence>
<dbReference type="Proteomes" id="UP000256913">
    <property type="component" value="Unassembled WGS sequence"/>
</dbReference>
<keyword evidence="3" id="KW-1185">Reference proteome</keyword>
<evidence type="ECO:0000313" key="3">
    <source>
        <dbReference type="Proteomes" id="UP000256913"/>
    </source>
</evidence>
<protein>
    <submittedName>
        <fullName evidence="2">Uncharacterized protein</fullName>
    </submittedName>
</protein>
<gene>
    <name evidence="2" type="ORF">DFJ67_4746</name>
</gene>
<accession>A0A3D9ZMY4</accession>
<evidence type="ECO:0000313" key="2">
    <source>
        <dbReference type="EMBL" id="REF98728.1"/>
    </source>
</evidence>
<feature type="compositionally biased region" description="Basic residues" evidence="1">
    <location>
        <begin position="114"/>
        <end position="132"/>
    </location>
</feature>
<dbReference type="RefSeq" id="WP_147315576.1">
    <property type="nucleotide sequence ID" value="NZ_BONB01000138.1"/>
</dbReference>
<feature type="region of interest" description="Disordered" evidence="1">
    <location>
        <begin position="102"/>
        <end position="132"/>
    </location>
</feature>